<dbReference type="SUPFAM" id="SSF52141">
    <property type="entry name" value="Uracil-DNA glycosylase-like"/>
    <property type="match status" value="1"/>
</dbReference>
<evidence type="ECO:0000256" key="8">
    <source>
        <dbReference type="ARBA" id="ARBA00023204"/>
    </source>
</evidence>
<dbReference type="CDD" id="cd10027">
    <property type="entry name" value="UDG-F1-like"/>
    <property type="match status" value="1"/>
</dbReference>
<feature type="domain" description="Uracil-DNA glycosylase-like" evidence="12">
    <location>
        <begin position="55"/>
        <end position="215"/>
    </location>
</feature>
<evidence type="ECO:0000256" key="9">
    <source>
        <dbReference type="HAMAP-Rule" id="MF_00148"/>
    </source>
</evidence>
<name>A0A2N1EB69_PSEFL</name>
<dbReference type="NCBIfam" id="NF003589">
    <property type="entry name" value="PRK05254.1-2"/>
    <property type="match status" value="1"/>
</dbReference>
<evidence type="ECO:0000256" key="5">
    <source>
        <dbReference type="ARBA" id="ARBA00018429"/>
    </source>
</evidence>
<comment type="similarity">
    <text evidence="3 9 11">Belongs to the uracil-DNA glycosylase (UDG) superfamily. UNG family.</text>
</comment>
<evidence type="ECO:0000256" key="3">
    <source>
        <dbReference type="ARBA" id="ARBA00008184"/>
    </source>
</evidence>
<dbReference type="GO" id="GO:0097510">
    <property type="term" value="P:base-excision repair, AP site formation via deaminated base removal"/>
    <property type="evidence" value="ECO:0007669"/>
    <property type="project" value="TreeGrafter"/>
</dbReference>
<dbReference type="PANTHER" id="PTHR11264">
    <property type="entry name" value="URACIL-DNA GLYCOSYLASE"/>
    <property type="match status" value="1"/>
</dbReference>
<dbReference type="SMART" id="SM00986">
    <property type="entry name" value="UDG"/>
    <property type="match status" value="1"/>
</dbReference>
<evidence type="ECO:0000313" key="14">
    <source>
        <dbReference type="Proteomes" id="UP000233564"/>
    </source>
</evidence>
<reference evidence="13 14" key="1">
    <citation type="submission" date="2017-08" db="EMBL/GenBank/DDBJ databases">
        <authorList>
            <person name="de Groot N.N."/>
        </authorList>
    </citation>
    <scope>NUCLEOTIDE SEQUENCE [LARGE SCALE GENOMIC DNA]</scope>
    <source>
        <strain evidence="13 14">PfR 37</strain>
    </source>
</reference>
<dbReference type="GO" id="GO:0004844">
    <property type="term" value="F:uracil DNA N-glycosylase activity"/>
    <property type="evidence" value="ECO:0007669"/>
    <property type="project" value="UniProtKB-UniRule"/>
</dbReference>
<dbReference type="NCBIfam" id="TIGR00628">
    <property type="entry name" value="ung"/>
    <property type="match status" value="1"/>
</dbReference>
<dbReference type="Gene3D" id="3.40.470.10">
    <property type="entry name" value="Uracil-DNA glycosylase-like domain"/>
    <property type="match status" value="1"/>
</dbReference>
<dbReference type="NCBIfam" id="NF003591">
    <property type="entry name" value="PRK05254.1-4"/>
    <property type="match status" value="1"/>
</dbReference>
<dbReference type="RefSeq" id="WP_101219210.1">
    <property type="nucleotide sequence ID" value="NZ_KZ477989.1"/>
</dbReference>
<dbReference type="InterPro" id="IPR036895">
    <property type="entry name" value="Uracil-DNA_glycosylase-like_sf"/>
</dbReference>
<dbReference type="NCBIfam" id="NF003588">
    <property type="entry name" value="PRK05254.1-1"/>
    <property type="match status" value="1"/>
</dbReference>
<keyword evidence="9" id="KW-0963">Cytoplasm</keyword>
<dbReference type="NCBIfam" id="NF003592">
    <property type="entry name" value="PRK05254.1-5"/>
    <property type="match status" value="1"/>
</dbReference>
<evidence type="ECO:0000256" key="7">
    <source>
        <dbReference type="ARBA" id="ARBA00022801"/>
    </source>
</evidence>
<dbReference type="InterPro" id="IPR002043">
    <property type="entry name" value="UDG_fam1"/>
</dbReference>
<evidence type="ECO:0000256" key="2">
    <source>
        <dbReference type="ARBA" id="ARBA00002631"/>
    </source>
</evidence>
<dbReference type="InterPro" id="IPR005122">
    <property type="entry name" value="Uracil-DNA_glycosylase-like"/>
</dbReference>
<comment type="subcellular location">
    <subcellularLocation>
        <location evidence="9">Cytoplasm</location>
    </subcellularLocation>
</comment>
<evidence type="ECO:0000256" key="6">
    <source>
        <dbReference type="ARBA" id="ARBA00022763"/>
    </source>
</evidence>
<dbReference type="SMART" id="SM00987">
    <property type="entry name" value="UreE_C"/>
    <property type="match status" value="1"/>
</dbReference>
<comment type="catalytic activity">
    <reaction evidence="1 9 11">
        <text>Hydrolyzes single-stranded DNA or mismatched double-stranded DNA and polynucleotides, releasing free uracil.</text>
        <dbReference type="EC" id="3.2.2.27"/>
    </reaction>
</comment>
<dbReference type="PROSITE" id="PS00130">
    <property type="entry name" value="U_DNA_GLYCOSYLASE"/>
    <property type="match status" value="1"/>
</dbReference>
<comment type="caution">
    <text evidence="13">The sequence shown here is derived from an EMBL/GenBank/DDBJ whole genome shotgun (WGS) entry which is preliminary data.</text>
</comment>
<keyword evidence="6 9" id="KW-0227">DNA damage</keyword>
<dbReference type="HAMAP" id="MF_00148">
    <property type="entry name" value="UDG"/>
    <property type="match status" value="1"/>
</dbReference>
<proteinExistence type="inferred from homology"/>
<keyword evidence="8 9" id="KW-0234">DNA repair</keyword>
<dbReference type="EC" id="3.2.2.27" evidence="4 9"/>
<sequence>MTDGDRIKLEPSWKHALREEFDKPYMGDLREFLRQEHAAGKEIYPPGPLIFNALNSTPLDKVKVVILGQDPYHGPGQAHGLCFSVQPGVPAPPSLVNIYKELKRDLNIDIPNHGYLQSWADQGVLMLNTTLTVERANANAHAGKGWQFFTDRVIEVVSEQQPHLVFLLWGAHAQSKQKLIDATKHLMLTSVHPSPLSAYRGFLGCGHFSRTNKFLEQNGETPINWMLPPI</sequence>
<accession>A0A2N1EB69</accession>
<feature type="active site" description="Proton acceptor" evidence="9 10">
    <location>
        <position position="70"/>
    </location>
</feature>
<dbReference type="GO" id="GO:0005737">
    <property type="term" value="C:cytoplasm"/>
    <property type="evidence" value="ECO:0007669"/>
    <property type="project" value="UniProtKB-SubCell"/>
</dbReference>
<comment type="function">
    <text evidence="2 9 11">Excises uracil residues from the DNA which can arise as a result of misincorporation of dUMP residues by DNA polymerase or due to deamination of cytosine.</text>
</comment>
<dbReference type="EMBL" id="NVXX01000009">
    <property type="protein sequence ID" value="PKH24072.1"/>
    <property type="molecule type" value="Genomic_DNA"/>
</dbReference>
<keyword evidence="7 9" id="KW-0378">Hydrolase</keyword>
<evidence type="ECO:0000256" key="1">
    <source>
        <dbReference type="ARBA" id="ARBA00001400"/>
    </source>
</evidence>
<organism evidence="13 14">
    <name type="scientific">Pseudomonas fluorescens</name>
    <dbReference type="NCBI Taxonomy" id="294"/>
    <lineage>
        <taxon>Bacteria</taxon>
        <taxon>Pseudomonadati</taxon>
        <taxon>Pseudomonadota</taxon>
        <taxon>Gammaproteobacteria</taxon>
        <taxon>Pseudomonadales</taxon>
        <taxon>Pseudomonadaceae</taxon>
        <taxon>Pseudomonas</taxon>
    </lineage>
</organism>
<dbReference type="InterPro" id="IPR018085">
    <property type="entry name" value="Ura-DNA_Glyclase_AS"/>
</dbReference>
<dbReference type="FunFam" id="3.40.470.10:FF:000001">
    <property type="entry name" value="Uracil-DNA glycosylase"/>
    <property type="match status" value="1"/>
</dbReference>
<dbReference type="Proteomes" id="UP000233564">
    <property type="component" value="Unassembled WGS sequence"/>
</dbReference>
<evidence type="ECO:0000259" key="12">
    <source>
        <dbReference type="SMART" id="SM00986"/>
    </source>
</evidence>
<dbReference type="AlphaFoldDB" id="A0A2N1EB69"/>
<dbReference type="Pfam" id="PF03167">
    <property type="entry name" value="UDG"/>
    <property type="match status" value="1"/>
</dbReference>
<evidence type="ECO:0000256" key="11">
    <source>
        <dbReference type="RuleBase" id="RU003780"/>
    </source>
</evidence>
<evidence type="ECO:0000313" key="13">
    <source>
        <dbReference type="EMBL" id="PKH24072.1"/>
    </source>
</evidence>
<gene>
    <name evidence="9" type="primary">ung</name>
    <name evidence="13" type="ORF">CIB54_06835</name>
</gene>
<protein>
    <recommendedName>
        <fullName evidence="5 9">Uracil-DNA glycosylase</fullName>
        <shortName evidence="9">UDG</shortName>
        <ecNumber evidence="4 9">3.2.2.27</ecNumber>
    </recommendedName>
</protein>
<evidence type="ECO:0000256" key="10">
    <source>
        <dbReference type="PROSITE-ProRule" id="PRU10072"/>
    </source>
</evidence>
<evidence type="ECO:0000256" key="4">
    <source>
        <dbReference type="ARBA" id="ARBA00012030"/>
    </source>
</evidence>
<dbReference type="PANTHER" id="PTHR11264:SF0">
    <property type="entry name" value="URACIL-DNA GLYCOSYLASE"/>
    <property type="match status" value="1"/>
</dbReference>